<dbReference type="EMBL" id="LLZH01000071">
    <property type="protein sequence ID" value="KUL37618.1"/>
    <property type="molecule type" value="Genomic_DNA"/>
</dbReference>
<comment type="caution">
    <text evidence="1">The sequence shown here is derived from an EMBL/GenBank/DDBJ whole genome shotgun (WGS) entry which is preliminary data.</text>
</comment>
<name>A0A0X3UYR3_9ACTN</name>
<evidence type="ECO:0000313" key="1">
    <source>
        <dbReference type="EMBL" id="KUL37618.1"/>
    </source>
</evidence>
<reference evidence="1 2" key="1">
    <citation type="submission" date="2015-10" db="EMBL/GenBank/DDBJ databases">
        <authorList>
            <person name="Gilbert D.G."/>
        </authorList>
    </citation>
    <scope>NUCLEOTIDE SEQUENCE [LARGE SCALE GENOMIC DNA]</scope>
    <source>
        <strain evidence="1 2">NRRL B-16712</strain>
    </source>
</reference>
<dbReference type="RefSeq" id="WP_067688131.1">
    <property type="nucleotide sequence ID" value="NZ_LLZH01000071.1"/>
</dbReference>
<accession>A0A0X3UYR3</accession>
<dbReference type="AlphaFoldDB" id="A0A0X3UYR3"/>
<sequence>MTPTPGILRLMDTLGAVDGLLPRADNSYPPTVTWDDGPCGWTAAKALSAGGFTVGEHFWGGALADVPDLEPCVFQRILRPRTAALLYLHAPEPDSPAGDAALGKRVFATDLPGEGHQPGGLADELAVHLLLGEVDPESAGGCDFGGDAVFETMGAAVRRTFGDRRGLFDIARRVVI</sequence>
<evidence type="ECO:0000313" key="2">
    <source>
        <dbReference type="Proteomes" id="UP000053244"/>
    </source>
</evidence>
<gene>
    <name evidence="1" type="ORF">ADL15_11375</name>
</gene>
<organism evidence="1 2">
    <name type="scientific">Actinoplanes awajinensis subsp. mycoplanecinus</name>
    <dbReference type="NCBI Taxonomy" id="135947"/>
    <lineage>
        <taxon>Bacteria</taxon>
        <taxon>Bacillati</taxon>
        <taxon>Actinomycetota</taxon>
        <taxon>Actinomycetes</taxon>
        <taxon>Micromonosporales</taxon>
        <taxon>Micromonosporaceae</taxon>
        <taxon>Actinoplanes</taxon>
    </lineage>
</organism>
<protein>
    <submittedName>
        <fullName evidence="1">Uncharacterized protein</fullName>
    </submittedName>
</protein>
<dbReference type="Proteomes" id="UP000053244">
    <property type="component" value="Unassembled WGS sequence"/>
</dbReference>
<proteinExistence type="predicted"/>
<dbReference type="OrthoDB" id="3293153at2"/>
<keyword evidence="2" id="KW-1185">Reference proteome</keyword>